<evidence type="ECO:0000256" key="7">
    <source>
        <dbReference type="ARBA" id="ARBA00022989"/>
    </source>
</evidence>
<comment type="function">
    <text evidence="9">Component of the type II secretion system required for the energy-dependent secretion of extracellular factors such as proteases and toxins from the periplasm.</text>
</comment>
<evidence type="ECO:0000256" key="4">
    <source>
        <dbReference type="ARBA" id="ARBA00022481"/>
    </source>
</evidence>
<keyword evidence="4 9" id="KW-0488">Methylation</keyword>
<proteinExistence type="inferred from homology"/>
<keyword evidence="5 9" id="KW-0997">Cell inner membrane</keyword>
<dbReference type="NCBIfam" id="TIGR01707">
    <property type="entry name" value="gspI"/>
    <property type="match status" value="1"/>
</dbReference>
<evidence type="ECO:0000256" key="3">
    <source>
        <dbReference type="ARBA" id="ARBA00022475"/>
    </source>
</evidence>
<comment type="PTM">
    <text evidence="9">Cleaved by prepilin peptidase.</text>
</comment>
<dbReference type="GO" id="GO:0005886">
    <property type="term" value="C:plasma membrane"/>
    <property type="evidence" value="ECO:0007669"/>
    <property type="project" value="UniProtKB-SubCell"/>
</dbReference>
<comment type="subunit">
    <text evidence="9">Type II secretion is composed of four main components: the outer membrane complex, the inner membrane complex, the cytoplasmic secretion ATPase and the periplasm-spanning pseudopilus.</text>
</comment>
<sequence length="124" mass="13936">MKQNIRKMGFTLIEVLVALSIVSIALIALIKLQSQSVKNLTYFKQKTLSNLVVSNLAVEKRLVKPALGFANGTYVLGKQTWHWKTHTKPTLNTKIIQVSISVFKDKVQLDAKNPLSALEIYVQK</sequence>
<protein>
    <recommendedName>
        <fullName evidence="9">Type II secretion system protein I</fullName>
        <shortName evidence="9">T2SS minor pseudopilin I</shortName>
    </recommendedName>
</protein>
<feature type="domain" description="Type II secretion system protein GspI C-terminal" evidence="10">
    <location>
        <begin position="44"/>
        <end position="122"/>
    </location>
</feature>
<dbReference type="Pfam" id="PF02501">
    <property type="entry name" value="T2SSI"/>
    <property type="match status" value="1"/>
</dbReference>
<evidence type="ECO:0000256" key="9">
    <source>
        <dbReference type="RuleBase" id="RU368030"/>
    </source>
</evidence>
<evidence type="ECO:0000313" key="11">
    <source>
        <dbReference type="EMBL" id="NYT28109.1"/>
    </source>
</evidence>
<accession>A0A853F6F7</accession>
<dbReference type="InterPro" id="IPR012902">
    <property type="entry name" value="N_methyl_site"/>
</dbReference>
<feature type="transmembrane region" description="Helical" evidence="9">
    <location>
        <begin position="12"/>
        <end position="30"/>
    </location>
</feature>
<dbReference type="Proteomes" id="UP000568751">
    <property type="component" value="Unassembled WGS sequence"/>
</dbReference>
<dbReference type="GO" id="GO:0015628">
    <property type="term" value="P:protein secretion by the type II secretion system"/>
    <property type="evidence" value="ECO:0007669"/>
    <property type="project" value="UniProtKB-UniRule"/>
</dbReference>
<dbReference type="PANTHER" id="PTHR38779:SF2">
    <property type="entry name" value="TYPE II SECRETION SYSTEM PROTEIN I-RELATED"/>
    <property type="match status" value="1"/>
</dbReference>
<dbReference type="EMBL" id="JACCHT010000002">
    <property type="protein sequence ID" value="NYT28109.1"/>
    <property type="molecule type" value="Genomic_DNA"/>
</dbReference>
<evidence type="ECO:0000313" key="12">
    <source>
        <dbReference type="Proteomes" id="UP000568751"/>
    </source>
</evidence>
<dbReference type="PANTHER" id="PTHR38779">
    <property type="entry name" value="TYPE II SECRETION SYSTEM PROTEIN I-RELATED"/>
    <property type="match status" value="1"/>
</dbReference>
<dbReference type="Gene3D" id="3.30.1300.30">
    <property type="entry name" value="GSPII I/J protein-like"/>
    <property type="match status" value="1"/>
</dbReference>
<reference evidence="11 12" key="1">
    <citation type="submission" date="2020-05" db="EMBL/GenBank/DDBJ databases">
        <title>Horizontal transmission and recombination maintain forever young bacterial symbiont genomes.</title>
        <authorList>
            <person name="Russell S.L."/>
            <person name="Pepper-Tunick E."/>
            <person name="Svedberg J."/>
            <person name="Byrne A."/>
            <person name="Ruelas Castillo J."/>
            <person name="Vollmers C."/>
            <person name="Beinart R.A."/>
            <person name="Corbett-Detig R."/>
        </authorList>
    </citation>
    <scope>NUCLEOTIDE SEQUENCE [LARGE SCALE GENOMIC DNA]</scope>
    <source>
        <strain evidence="11">455</strain>
    </source>
</reference>
<evidence type="ECO:0000259" key="10">
    <source>
        <dbReference type="Pfam" id="PF02501"/>
    </source>
</evidence>
<dbReference type="InterPro" id="IPR010052">
    <property type="entry name" value="T2SS_protein-GspI"/>
</dbReference>
<dbReference type="Pfam" id="PF07963">
    <property type="entry name" value="N_methyl"/>
    <property type="match status" value="1"/>
</dbReference>
<dbReference type="NCBIfam" id="TIGR02532">
    <property type="entry name" value="IV_pilin_GFxxxE"/>
    <property type="match status" value="1"/>
</dbReference>
<dbReference type="AlphaFoldDB" id="A0A853F6F7"/>
<organism evidence="11 12">
    <name type="scientific">Candidatus Thiodubiliella endoseptemdiera</name>
    <dbReference type="NCBI Taxonomy" id="2738886"/>
    <lineage>
        <taxon>Bacteria</taxon>
        <taxon>Pseudomonadati</taxon>
        <taxon>Pseudomonadota</taxon>
        <taxon>Gammaproteobacteria</taxon>
        <taxon>Candidatus Pseudothioglobaceae</taxon>
        <taxon>Candidatus Thiodubiliella</taxon>
    </lineage>
</organism>
<evidence type="ECO:0000256" key="5">
    <source>
        <dbReference type="ARBA" id="ARBA00022519"/>
    </source>
</evidence>
<dbReference type="GO" id="GO:0015627">
    <property type="term" value="C:type II protein secretion system complex"/>
    <property type="evidence" value="ECO:0007669"/>
    <property type="project" value="UniProtKB-UniRule"/>
</dbReference>
<keyword evidence="3" id="KW-1003">Cell membrane</keyword>
<comment type="caution">
    <text evidence="11">The sequence shown here is derived from an EMBL/GenBank/DDBJ whole genome shotgun (WGS) entry which is preliminary data.</text>
</comment>
<dbReference type="SUPFAM" id="SSF54523">
    <property type="entry name" value="Pili subunits"/>
    <property type="match status" value="1"/>
</dbReference>
<evidence type="ECO:0000256" key="8">
    <source>
        <dbReference type="ARBA" id="ARBA00023136"/>
    </source>
</evidence>
<evidence type="ECO:0000256" key="1">
    <source>
        <dbReference type="ARBA" id="ARBA00004377"/>
    </source>
</evidence>
<keyword evidence="8 9" id="KW-0472">Membrane</keyword>
<comment type="similarity">
    <text evidence="2 9">Belongs to the GSP I family.</text>
</comment>
<evidence type="ECO:0000256" key="2">
    <source>
        <dbReference type="ARBA" id="ARBA00008358"/>
    </source>
</evidence>
<gene>
    <name evidence="11" type="primary">gspI</name>
    <name evidence="11" type="ORF">H0A76_09625</name>
</gene>
<comment type="subcellular location">
    <subcellularLocation>
        <location evidence="1 9">Cell inner membrane</location>
        <topology evidence="1 9">Single-pass membrane protein</topology>
    </subcellularLocation>
</comment>
<keyword evidence="6 9" id="KW-0812">Transmembrane</keyword>
<dbReference type="InterPro" id="IPR045584">
    <property type="entry name" value="Pilin-like"/>
</dbReference>
<name>A0A853F6F7_9GAMM</name>
<dbReference type="InterPro" id="IPR003413">
    <property type="entry name" value="T2SS_GspI_C"/>
</dbReference>
<keyword evidence="7 9" id="KW-1133">Transmembrane helix</keyword>
<evidence type="ECO:0000256" key="6">
    <source>
        <dbReference type="ARBA" id="ARBA00022692"/>
    </source>
</evidence>